<dbReference type="InterPro" id="IPR009799">
    <property type="entry name" value="EthD_dom"/>
</dbReference>
<reference evidence="3 4" key="1">
    <citation type="submission" date="2018-05" db="EMBL/GenBank/DDBJ databases">
        <title>Genome sequencing and assembly of the regulated plant pathogen Lachnellula willkommii and related sister species for the development of diagnostic species identification markers.</title>
        <authorList>
            <person name="Giroux E."/>
            <person name="Bilodeau G."/>
        </authorList>
    </citation>
    <scope>NUCLEOTIDE SEQUENCE [LARGE SCALE GENOMIC DNA]</scope>
    <source>
        <strain evidence="3 4">CBS 268.59</strain>
    </source>
</reference>
<dbReference type="OrthoDB" id="2519291at2759"/>
<evidence type="ECO:0000259" key="2">
    <source>
        <dbReference type="Pfam" id="PF07110"/>
    </source>
</evidence>
<keyword evidence="4" id="KW-1185">Reference proteome</keyword>
<comment type="caution">
    <text evidence="3">The sequence shown here is derived from an EMBL/GenBank/DDBJ whole genome shotgun (WGS) entry which is preliminary data.</text>
</comment>
<name>A0A8T9CSI3_9HELO</name>
<gene>
    <name evidence="3" type="ORF">LSUE1_G000372</name>
</gene>
<dbReference type="GO" id="GO:0016491">
    <property type="term" value="F:oxidoreductase activity"/>
    <property type="evidence" value="ECO:0007669"/>
    <property type="project" value="InterPro"/>
</dbReference>
<evidence type="ECO:0000256" key="1">
    <source>
        <dbReference type="ARBA" id="ARBA00005986"/>
    </source>
</evidence>
<protein>
    <recommendedName>
        <fullName evidence="2">EthD domain-containing protein</fullName>
    </recommendedName>
</protein>
<dbReference type="InterPro" id="IPR011008">
    <property type="entry name" value="Dimeric_a/b-barrel"/>
</dbReference>
<proteinExistence type="inferred from homology"/>
<evidence type="ECO:0000313" key="3">
    <source>
        <dbReference type="EMBL" id="TVY85533.1"/>
    </source>
</evidence>
<dbReference type="EMBL" id="QGMK01000003">
    <property type="protein sequence ID" value="TVY85533.1"/>
    <property type="molecule type" value="Genomic_DNA"/>
</dbReference>
<accession>A0A8T9CSI3</accession>
<dbReference type="Gene3D" id="3.30.70.100">
    <property type="match status" value="1"/>
</dbReference>
<organism evidence="3 4">
    <name type="scientific">Lachnellula suecica</name>
    <dbReference type="NCBI Taxonomy" id="602035"/>
    <lineage>
        <taxon>Eukaryota</taxon>
        <taxon>Fungi</taxon>
        <taxon>Dikarya</taxon>
        <taxon>Ascomycota</taxon>
        <taxon>Pezizomycotina</taxon>
        <taxon>Leotiomycetes</taxon>
        <taxon>Helotiales</taxon>
        <taxon>Lachnaceae</taxon>
        <taxon>Lachnellula</taxon>
    </lineage>
</organism>
<dbReference type="AlphaFoldDB" id="A0A8T9CSI3"/>
<comment type="similarity">
    <text evidence="1">Belongs to the tpcK family.</text>
</comment>
<feature type="domain" description="EthD" evidence="2">
    <location>
        <begin position="12"/>
        <end position="114"/>
    </location>
</feature>
<evidence type="ECO:0000313" key="4">
    <source>
        <dbReference type="Proteomes" id="UP000469558"/>
    </source>
</evidence>
<dbReference type="Proteomes" id="UP000469558">
    <property type="component" value="Unassembled WGS sequence"/>
</dbReference>
<sequence>MPYSILIIAHRKPGTSPAEFKQHYENVHIPLLKELSGSLFPITHERRYLQRTEGASHDAASNPATVLVGTQGQFEYDSYAQLTWEDAEAFQKFFAVISQPEAAARITADEEMFLIREKTGIVVSGDAIVSKR</sequence>
<dbReference type="Pfam" id="PF07110">
    <property type="entry name" value="EthD"/>
    <property type="match status" value="1"/>
</dbReference>
<dbReference type="SUPFAM" id="SSF54909">
    <property type="entry name" value="Dimeric alpha+beta barrel"/>
    <property type="match status" value="1"/>
</dbReference>